<feature type="transmembrane region" description="Helical" evidence="1">
    <location>
        <begin position="121"/>
        <end position="140"/>
    </location>
</feature>
<feature type="chain" id="PRO_5032920298" evidence="2">
    <location>
        <begin position="20"/>
        <end position="296"/>
    </location>
</feature>
<dbReference type="EMBL" id="JAFCMP010000057">
    <property type="protein sequence ID" value="KAG5189056.1"/>
    <property type="molecule type" value="Genomic_DNA"/>
</dbReference>
<evidence type="ECO:0000313" key="3">
    <source>
        <dbReference type="EMBL" id="KAG5189056.1"/>
    </source>
</evidence>
<gene>
    <name evidence="3" type="ORF">JKP88DRAFT_302677</name>
</gene>
<organism evidence="3 4">
    <name type="scientific">Tribonema minus</name>
    <dbReference type="NCBI Taxonomy" id="303371"/>
    <lineage>
        <taxon>Eukaryota</taxon>
        <taxon>Sar</taxon>
        <taxon>Stramenopiles</taxon>
        <taxon>Ochrophyta</taxon>
        <taxon>PX clade</taxon>
        <taxon>Xanthophyceae</taxon>
        <taxon>Tribonematales</taxon>
        <taxon>Tribonemataceae</taxon>
        <taxon>Tribonema</taxon>
    </lineage>
</organism>
<feature type="transmembrane region" description="Helical" evidence="1">
    <location>
        <begin position="199"/>
        <end position="223"/>
    </location>
</feature>
<evidence type="ECO:0000256" key="1">
    <source>
        <dbReference type="SAM" id="Phobius"/>
    </source>
</evidence>
<name>A0A836CMR1_9STRA</name>
<keyword evidence="2" id="KW-0732">Signal</keyword>
<keyword evidence="1" id="KW-0812">Transmembrane</keyword>
<feature type="transmembrane region" description="Helical" evidence="1">
    <location>
        <begin position="96"/>
        <end position="114"/>
    </location>
</feature>
<keyword evidence="1" id="KW-0472">Membrane</keyword>
<feature type="transmembrane region" description="Helical" evidence="1">
    <location>
        <begin position="243"/>
        <end position="264"/>
    </location>
</feature>
<comment type="caution">
    <text evidence="3">The sequence shown here is derived from an EMBL/GenBank/DDBJ whole genome shotgun (WGS) entry which is preliminary data.</text>
</comment>
<evidence type="ECO:0000256" key="2">
    <source>
        <dbReference type="SAM" id="SignalP"/>
    </source>
</evidence>
<feature type="transmembrane region" description="Helical" evidence="1">
    <location>
        <begin position="155"/>
        <end position="178"/>
    </location>
</feature>
<keyword evidence="1" id="KW-1133">Transmembrane helix</keyword>
<reference evidence="3" key="1">
    <citation type="submission" date="2021-02" db="EMBL/GenBank/DDBJ databases">
        <title>First Annotated Genome of the Yellow-green Alga Tribonema minus.</title>
        <authorList>
            <person name="Mahan K.M."/>
        </authorList>
    </citation>
    <scope>NUCLEOTIDE SEQUENCE</scope>
    <source>
        <strain evidence="3">UTEX B ZZ1240</strain>
    </source>
</reference>
<dbReference type="AlphaFoldDB" id="A0A836CMR1"/>
<evidence type="ECO:0000313" key="4">
    <source>
        <dbReference type="Proteomes" id="UP000664859"/>
    </source>
</evidence>
<protein>
    <submittedName>
        <fullName evidence="3">Uncharacterized protein</fullName>
    </submittedName>
</protein>
<keyword evidence="4" id="KW-1185">Reference proteome</keyword>
<sequence>MGVLSNVGLGLLCFWAVKSFNVYWFTSQDEQYEDFASVMIKPWGLRHEAGIKSILYEKVFAPDDLWVKKLHTATSLVSAVLLTLQLNPTLRRKQLALHRLLGQVFLLLAVLQCIQRCARLFMVTLRSVYVVKFVCVYLDLDLYPFLCYMVCHMKLAVTVAMLDAPVVACLPAFAFIGYKKIKAKDVAGHRAHMIMLSCCYFFFGVTRLCAVACLLCHALLGSMLGTGGQKFSDITPEGFPDAVYGPATGLAAWVTFGIGAYNAWFSQKAVAMFKAQSLNGSPSAVAEANGMTLKAE</sequence>
<feature type="signal peptide" evidence="2">
    <location>
        <begin position="1"/>
        <end position="19"/>
    </location>
</feature>
<dbReference type="Proteomes" id="UP000664859">
    <property type="component" value="Unassembled WGS sequence"/>
</dbReference>
<proteinExistence type="predicted"/>
<accession>A0A836CMR1</accession>